<dbReference type="EMBL" id="JACGWO010000007">
    <property type="protein sequence ID" value="KAK4423103.1"/>
    <property type="molecule type" value="Genomic_DNA"/>
</dbReference>
<dbReference type="Proteomes" id="UP001293254">
    <property type="component" value="Unassembled WGS sequence"/>
</dbReference>
<evidence type="ECO:0000313" key="2">
    <source>
        <dbReference type="Proteomes" id="UP001293254"/>
    </source>
</evidence>
<organism evidence="1 2">
    <name type="scientific">Sesamum alatum</name>
    <dbReference type="NCBI Taxonomy" id="300844"/>
    <lineage>
        <taxon>Eukaryota</taxon>
        <taxon>Viridiplantae</taxon>
        <taxon>Streptophyta</taxon>
        <taxon>Embryophyta</taxon>
        <taxon>Tracheophyta</taxon>
        <taxon>Spermatophyta</taxon>
        <taxon>Magnoliopsida</taxon>
        <taxon>eudicotyledons</taxon>
        <taxon>Gunneridae</taxon>
        <taxon>Pentapetalae</taxon>
        <taxon>asterids</taxon>
        <taxon>lamiids</taxon>
        <taxon>Lamiales</taxon>
        <taxon>Pedaliaceae</taxon>
        <taxon>Sesamum</taxon>
    </lineage>
</organism>
<keyword evidence="2" id="KW-1185">Reference proteome</keyword>
<comment type="caution">
    <text evidence="1">The sequence shown here is derived from an EMBL/GenBank/DDBJ whole genome shotgun (WGS) entry which is preliminary data.</text>
</comment>
<name>A0AAE1Y4S3_9LAMI</name>
<evidence type="ECO:0000313" key="1">
    <source>
        <dbReference type="EMBL" id="KAK4423103.1"/>
    </source>
</evidence>
<protein>
    <submittedName>
        <fullName evidence="1">Uncharacterized protein</fullName>
    </submittedName>
</protein>
<reference evidence="1" key="1">
    <citation type="submission" date="2020-06" db="EMBL/GenBank/DDBJ databases">
        <authorList>
            <person name="Li T."/>
            <person name="Hu X."/>
            <person name="Zhang T."/>
            <person name="Song X."/>
            <person name="Zhang H."/>
            <person name="Dai N."/>
            <person name="Sheng W."/>
            <person name="Hou X."/>
            <person name="Wei L."/>
        </authorList>
    </citation>
    <scope>NUCLEOTIDE SEQUENCE</scope>
    <source>
        <strain evidence="1">3651</strain>
        <tissue evidence="1">Leaf</tissue>
    </source>
</reference>
<reference evidence="1" key="2">
    <citation type="journal article" date="2024" name="Plant">
        <title>Genomic evolution and insights into agronomic trait innovations of Sesamum species.</title>
        <authorList>
            <person name="Miao H."/>
            <person name="Wang L."/>
            <person name="Qu L."/>
            <person name="Liu H."/>
            <person name="Sun Y."/>
            <person name="Le M."/>
            <person name="Wang Q."/>
            <person name="Wei S."/>
            <person name="Zheng Y."/>
            <person name="Lin W."/>
            <person name="Duan Y."/>
            <person name="Cao H."/>
            <person name="Xiong S."/>
            <person name="Wang X."/>
            <person name="Wei L."/>
            <person name="Li C."/>
            <person name="Ma Q."/>
            <person name="Ju M."/>
            <person name="Zhao R."/>
            <person name="Li G."/>
            <person name="Mu C."/>
            <person name="Tian Q."/>
            <person name="Mei H."/>
            <person name="Zhang T."/>
            <person name="Gao T."/>
            <person name="Zhang H."/>
        </authorList>
    </citation>
    <scope>NUCLEOTIDE SEQUENCE</scope>
    <source>
        <strain evidence="1">3651</strain>
    </source>
</reference>
<gene>
    <name evidence="1" type="ORF">Salat_1892900</name>
</gene>
<proteinExistence type="predicted"/>
<dbReference type="AlphaFoldDB" id="A0AAE1Y4S3"/>
<sequence length="138" mass="15662">MLVVARSPDKRVYNKKRPGDTVSFYIRHLHTARKREQLDLWNIAYFVDQARELILFAGIGSGLGWIGLELTIQRGVETGLVESLGEALKVHDLRNTFVEPIIKELGRLNIDRSFEDGRLEKIPFALETSIGEGLFVLV</sequence>
<accession>A0AAE1Y4S3</accession>